<evidence type="ECO:0000256" key="2">
    <source>
        <dbReference type="SAM" id="Phobius"/>
    </source>
</evidence>
<accession>A0ABT6Q1F4</accession>
<sequence length="79" mass="8587">MIFVLIIAVMAFVTIPFAKKQAAKKGTTFNLVKHLLKFAGLIVGIIVASLIIESFNGSSQQSANQPIPHIPTNVQRNLQ</sequence>
<dbReference type="Proteomes" id="UP001431634">
    <property type="component" value="Unassembled WGS sequence"/>
</dbReference>
<feature type="transmembrane region" description="Helical" evidence="2">
    <location>
        <begin position="34"/>
        <end position="52"/>
    </location>
</feature>
<dbReference type="RefSeq" id="WP_281448028.1">
    <property type="nucleotide sequence ID" value="NZ_JASBAO010000001.1"/>
</dbReference>
<dbReference type="EMBL" id="JASBAO010000001">
    <property type="protein sequence ID" value="MDI2090909.1"/>
    <property type="molecule type" value="Genomic_DNA"/>
</dbReference>
<comment type="caution">
    <text evidence="3">The sequence shown here is derived from an EMBL/GenBank/DDBJ whole genome shotgun (WGS) entry which is preliminary data.</text>
</comment>
<protein>
    <recommendedName>
        <fullName evidence="5">HIG1 domain-containing protein</fullName>
    </recommendedName>
</protein>
<evidence type="ECO:0000256" key="1">
    <source>
        <dbReference type="SAM" id="MobiDB-lite"/>
    </source>
</evidence>
<evidence type="ECO:0008006" key="5">
    <source>
        <dbReference type="Google" id="ProtNLM"/>
    </source>
</evidence>
<keyword evidence="2" id="KW-1133">Transmembrane helix</keyword>
<keyword evidence="4" id="KW-1185">Reference proteome</keyword>
<name>A0ABT6Q1F4_9PROT</name>
<keyword evidence="2" id="KW-0472">Membrane</keyword>
<keyword evidence="2" id="KW-0812">Transmembrane</keyword>
<organism evidence="3 4">
    <name type="scientific">Commensalibacter oyaizuii</name>
    <dbReference type="NCBI Taxonomy" id="3043873"/>
    <lineage>
        <taxon>Bacteria</taxon>
        <taxon>Pseudomonadati</taxon>
        <taxon>Pseudomonadota</taxon>
        <taxon>Alphaproteobacteria</taxon>
        <taxon>Acetobacterales</taxon>
        <taxon>Acetobacteraceae</taxon>
    </lineage>
</organism>
<evidence type="ECO:0000313" key="4">
    <source>
        <dbReference type="Proteomes" id="UP001431634"/>
    </source>
</evidence>
<proteinExistence type="predicted"/>
<gene>
    <name evidence="3" type="ORF">QJV27_05915</name>
</gene>
<feature type="region of interest" description="Disordered" evidence="1">
    <location>
        <begin position="58"/>
        <end position="79"/>
    </location>
</feature>
<reference evidence="3" key="1">
    <citation type="submission" date="2023-05" db="EMBL/GenBank/DDBJ databases">
        <title>Whole genome sequence of Commensalibacter sp.</title>
        <authorList>
            <person name="Charoenyingcharoen P."/>
            <person name="Yukphan P."/>
        </authorList>
    </citation>
    <scope>NUCLEOTIDE SEQUENCE</scope>
    <source>
        <strain evidence="3">TBRC 16381</strain>
    </source>
</reference>
<evidence type="ECO:0000313" key="3">
    <source>
        <dbReference type="EMBL" id="MDI2090909.1"/>
    </source>
</evidence>